<dbReference type="EMBL" id="FPKS01000001">
    <property type="protein sequence ID" value="SFZ70206.1"/>
    <property type="molecule type" value="Genomic_DNA"/>
</dbReference>
<evidence type="ECO:0000256" key="2">
    <source>
        <dbReference type="SAM" id="SignalP"/>
    </source>
</evidence>
<feature type="signal peptide" evidence="2">
    <location>
        <begin position="1"/>
        <end position="24"/>
    </location>
</feature>
<gene>
    <name evidence="3" type="ORF">SAMN02746068_00115</name>
</gene>
<proteinExistence type="predicted"/>
<feature type="compositionally biased region" description="Polar residues" evidence="1">
    <location>
        <begin position="39"/>
        <end position="52"/>
    </location>
</feature>
<keyword evidence="2" id="KW-0732">Signal</keyword>
<organism evidence="3 4">
    <name type="scientific">Pseudolactococcus chungangensis CAU 28 = DSM 22330</name>
    <dbReference type="NCBI Taxonomy" id="1122154"/>
    <lineage>
        <taxon>Bacteria</taxon>
        <taxon>Bacillati</taxon>
        <taxon>Bacillota</taxon>
        <taxon>Bacilli</taxon>
        <taxon>Lactobacillales</taxon>
        <taxon>Streptococcaceae</taxon>
        <taxon>Pseudolactococcus</taxon>
    </lineage>
</organism>
<name>A0A1K2H3D8_9LACT</name>
<dbReference type="Proteomes" id="UP000185655">
    <property type="component" value="Unassembled WGS sequence"/>
</dbReference>
<reference evidence="3 4" key="1">
    <citation type="submission" date="2016-11" db="EMBL/GenBank/DDBJ databases">
        <authorList>
            <person name="Jaros S."/>
            <person name="Januszkiewicz K."/>
            <person name="Wedrychowicz H."/>
        </authorList>
    </citation>
    <scope>NUCLEOTIDE SEQUENCE [LARGE SCALE GENOMIC DNA]</scope>
    <source>
        <strain evidence="3 4">DSM 22330</strain>
    </source>
</reference>
<accession>A0A1K2H3D8</accession>
<feature type="chain" id="PRO_5012227834" evidence="2">
    <location>
        <begin position="25"/>
        <end position="681"/>
    </location>
</feature>
<dbReference type="RefSeq" id="WP_143188704.1">
    <property type="nucleotide sequence ID" value="NZ_FPKS01000001.1"/>
</dbReference>
<dbReference type="OrthoDB" id="2243718at2"/>
<evidence type="ECO:0000256" key="1">
    <source>
        <dbReference type="SAM" id="MobiDB-lite"/>
    </source>
</evidence>
<dbReference type="STRING" id="1122154.SAMN02746068_00115"/>
<protein>
    <submittedName>
        <fullName evidence="3">Uncharacterized protein</fullName>
    </submittedName>
</protein>
<feature type="compositionally biased region" description="Low complexity" evidence="1">
    <location>
        <begin position="27"/>
        <end position="38"/>
    </location>
</feature>
<dbReference type="AlphaFoldDB" id="A0A1K2H3D8"/>
<evidence type="ECO:0000313" key="3">
    <source>
        <dbReference type="EMBL" id="SFZ70206.1"/>
    </source>
</evidence>
<evidence type="ECO:0000313" key="4">
    <source>
        <dbReference type="Proteomes" id="UP000185655"/>
    </source>
</evidence>
<sequence>MRNILRGLALLFLLAFVCPIFVRADETSTTTNDDTPTPQQVSDVTPRDITNGTGTARSPLLVATIADLKTALNQSIAPGESALCIKLTADIYYAFSDRGIKVSKNTVIDGDGHAILYTETRAPANGYYDYEHFSTGADNLTITLKNIKYGNATYPNSTWYGIMRINNRNTNLVIENIDYDIQKGGQPFYANNETNTLTFKGKNNFKAGTSGGGYDGEFAQGFTAINFDDDSQTTIYHDTYNELAFFWGPANQTLTVGKHALVDIKTSKQYLSYDGTSFNLNVKEKGQFSYRAISGPNHATQTASLKYTGSINMDFAKDAIGIFTTEKNGFTGQDPTISVTSPNYILFNATTSGKSVLGSIAPSLTRKDSDGYLYPIKYLKSGQKELTANMTGSRSITASNINSGESVVYARAPQLTAFNAVPAVGDDLSQITAQITQWNPESLAAGSKINYKIATRTLYSGNNITTTSSQTSINNATAANGVRDSRSVDIATDIGKDSIYQFHDLPAQTYYVYSRLDANHITGYTLSSPWIEQVVLVPSYTKVSLPDTLDFVAPKAGEITKENHLANYLAINHGNVPVKMNLKSLALNSGSDQDVSLVAKSPKRKQIHLELLANHPTDIGDVLWDPLLIGSITGQPIELEPYWTSDHEASLYFKGEHSVTISDGGPYHVNYKLAVSIRQVS</sequence>
<feature type="region of interest" description="Disordered" evidence="1">
    <location>
        <begin position="27"/>
        <end position="52"/>
    </location>
</feature>